<feature type="compositionally biased region" description="Low complexity" evidence="1">
    <location>
        <begin position="423"/>
        <end position="437"/>
    </location>
</feature>
<reference evidence="2 3" key="1">
    <citation type="journal article" date="2013" name="PLoS Genet.">
        <title>Genomic mechanisms accounting for the adaptation to parasitism in nematode-trapping fungi.</title>
        <authorList>
            <person name="Meerupati T."/>
            <person name="Andersson K.M."/>
            <person name="Friman E."/>
            <person name="Kumar D."/>
            <person name="Tunlid A."/>
            <person name="Ahren D."/>
        </authorList>
    </citation>
    <scope>NUCLEOTIDE SEQUENCE [LARGE SCALE GENOMIC DNA]</scope>
    <source>
        <strain evidence="2 3">CBS 200.50</strain>
    </source>
</reference>
<accession>S8AIG2</accession>
<dbReference type="EMBL" id="AQGS01000096">
    <property type="protein sequence ID" value="EPS42790.1"/>
    <property type="molecule type" value="Genomic_DNA"/>
</dbReference>
<gene>
    <name evidence="2" type="ORF">H072_3197</name>
</gene>
<evidence type="ECO:0000313" key="3">
    <source>
        <dbReference type="Proteomes" id="UP000015100"/>
    </source>
</evidence>
<name>S8AIG2_DACHA</name>
<comment type="caution">
    <text evidence="2">The sequence shown here is derived from an EMBL/GenBank/DDBJ whole genome shotgun (WGS) entry which is preliminary data.</text>
</comment>
<proteinExistence type="predicted"/>
<reference evidence="3" key="2">
    <citation type="submission" date="2013-04" db="EMBL/GenBank/DDBJ databases">
        <title>Genomic mechanisms accounting for the adaptation to parasitism in nematode-trapping fungi.</title>
        <authorList>
            <person name="Ahren D.G."/>
        </authorList>
    </citation>
    <scope>NUCLEOTIDE SEQUENCE [LARGE SCALE GENOMIC DNA]</scope>
    <source>
        <strain evidence="3">CBS 200.50</strain>
    </source>
</reference>
<evidence type="ECO:0000313" key="2">
    <source>
        <dbReference type="EMBL" id="EPS42790.1"/>
    </source>
</evidence>
<organism evidence="2 3">
    <name type="scientific">Dactylellina haptotyla (strain CBS 200.50)</name>
    <name type="common">Nematode-trapping fungus</name>
    <name type="synonym">Monacrosporium haptotylum</name>
    <dbReference type="NCBI Taxonomy" id="1284197"/>
    <lineage>
        <taxon>Eukaryota</taxon>
        <taxon>Fungi</taxon>
        <taxon>Dikarya</taxon>
        <taxon>Ascomycota</taxon>
        <taxon>Pezizomycotina</taxon>
        <taxon>Orbiliomycetes</taxon>
        <taxon>Orbiliales</taxon>
        <taxon>Orbiliaceae</taxon>
        <taxon>Dactylellina</taxon>
    </lineage>
</organism>
<dbReference type="AlphaFoldDB" id="S8AIG2"/>
<feature type="compositionally biased region" description="Basic and acidic residues" evidence="1">
    <location>
        <begin position="67"/>
        <end position="82"/>
    </location>
</feature>
<sequence length="437" mass="49066">MKLSISFLASRPTSQFASAIKEPLNRTFTRRKPGSHANYKPSNHWENSGASQPSHGEQPILTTRNHQNRDHEGGGDPGHKSTKDGVLNLNILGVQRASITVYESPLLTVRYCSAILLLRTYGVLLNPFHPLLRSALKRHEETFDTGYFFHMHTSSKAVTGKQSSVRKYVRGKVRNAWETVLTRRGYDVKTGRFVKHLKPGWYPSAGDIRQQDVKGTISVNPNEACKQAAFEVVQKDCEKALQAVLDCKHRNRKVEHMMQPWNLWRYYDWKRRVLLKRYIDLGYGLSINGEEGWRFQDAVKALRQGEDPRIGGQKGEDGGYIVEMEGRTLDIAPLKRSTAATKTGFKLDGSLAIAEMVKDERLDTDIEDDIAVEQIYGKLGDNEMGISASGGLDWGLDNLGADEEDDEASKPGSRKGNPRNRSRNNGSANSVSYNDDF</sequence>
<dbReference type="HOGENOM" id="CLU_627022_0_0_1"/>
<dbReference type="OrthoDB" id="5412440at2759"/>
<feature type="region of interest" description="Disordered" evidence="1">
    <location>
        <begin position="392"/>
        <end position="437"/>
    </location>
</feature>
<feature type="region of interest" description="Disordered" evidence="1">
    <location>
        <begin position="20"/>
        <end position="82"/>
    </location>
</feature>
<evidence type="ECO:0000256" key="1">
    <source>
        <dbReference type="SAM" id="MobiDB-lite"/>
    </source>
</evidence>
<dbReference type="OMA" id="SINIYRH"/>
<protein>
    <submittedName>
        <fullName evidence="2">Uncharacterized protein</fullName>
    </submittedName>
</protein>
<feature type="compositionally biased region" description="Basic residues" evidence="1">
    <location>
        <begin position="412"/>
        <end position="422"/>
    </location>
</feature>
<feature type="compositionally biased region" description="Polar residues" evidence="1">
    <location>
        <begin position="40"/>
        <end position="65"/>
    </location>
</feature>
<dbReference type="Proteomes" id="UP000015100">
    <property type="component" value="Unassembled WGS sequence"/>
</dbReference>
<keyword evidence="3" id="KW-1185">Reference proteome</keyword>